<evidence type="ECO:0000313" key="4">
    <source>
        <dbReference type="Proteomes" id="UP001556631"/>
    </source>
</evidence>
<comment type="caution">
    <text evidence="3">The sequence shown here is derived from an EMBL/GenBank/DDBJ whole genome shotgun (WGS) entry which is preliminary data.</text>
</comment>
<evidence type="ECO:0000313" key="3">
    <source>
        <dbReference type="EMBL" id="MEX0428053.1"/>
    </source>
</evidence>
<dbReference type="InterPro" id="IPR036661">
    <property type="entry name" value="Luciferase-like_sf"/>
</dbReference>
<dbReference type="PANTHER" id="PTHR43244:SF1">
    <property type="entry name" value="5,10-METHYLENETETRAHYDROMETHANOPTERIN REDUCTASE"/>
    <property type="match status" value="1"/>
</dbReference>
<dbReference type="PANTHER" id="PTHR43244">
    <property type="match status" value="1"/>
</dbReference>
<dbReference type="InterPro" id="IPR019945">
    <property type="entry name" value="F420_G6P_DH-rel"/>
</dbReference>
<dbReference type="CDD" id="cd01097">
    <property type="entry name" value="Tetrahydromethanopterin_reductase"/>
    <property type="match status" value="1"/>
</dbReference>
<dbReference type="Pfam" id="PF00296">
    <property type="entry name" value="Bac_luciferase"/>
    <property type="match status" value="1"/>
</dbReference>
<dbReference type="SUPFAM" id="SSF51679">
    <property type="entry name" value="Bacterial luciferase-like"/>
    <property type="match status" value="1"/>
</dbReference>
<dbReference type="EMBL" id="JBFPJR010000015">
    <property type="protein sequence ID" value="MEX0428053.1"/>
    <property type="molecule type" value="Genomic_DNA"/>
</dbReference>
<sequence>MSAPTIGYFLSTEEYAPDQLLEQAVLAEEAGFEALWISDHFHPWNDAQGQSAFVWSVIGALSQVCRLPVMTAVTCPTMRISPVVTAQAAATASVMHEGRFRLGVGSGEALNEHIHGDAWPRADVRLDMLREAVDVMRRLWTGEVVDHDGRHYTVDNARIYTLPEQRPEVWVSGFGPAATRLAGEIGDGYVTTSPDTDLLATFRQASGGKPACAGFKAAYAPTEEEGVEHAHRLWGTSGLPGELAQVLPTPRHFEQAAQLVTPEMTRESLVCGPDLDRHIASFRPYLEAGFEEVYVAAIGPHYRDMIESFGKDVLPAVRSEATTSEGTKA</sequence>
<name>A0ABV3SYX3_9ACTN</name>
<dbReference type="InterPro" id="IPR050564">
    <property type="entry name" value="F420-G6PD/mer"/>
</dbReference>
<evidence type="ECO:0000256" key="1">
    <source>
        <dbReference type="ARBA" id="ARBA00023002"/>
    </source>
</evidence>
<gene>
    <name evidence="3" type="ORF">AB3X52_10525</name>
</gene>
<dbReference type="NCBIfam" id="TIGR03557">
    <property type="entry name" value="F420_G6P_family"/>
    <property type="match status" value="1"/>
</dbReference>
<dbReference type="Gene3D" id="3.20.20.30">
    <property type="entry name" value="Luciferase-like domain"/>
    <property type="match status" value="1"/>
</dbReference>
<dbReference type="Proteomes" id="UP001556631">
    <property type="component" value="Unassembled WGS sequence"/>
</dbReference>
<keyword evidence="4" id="KW-1185">Reference proteome</keyword>
<proteinExistence type="predicted"/>
<dbReference type="EC" id="1.-.-.-" evidence="3"/>
<protein>
    <submittedName>
        <fullName evidence="3">TIGR03557 family F420-dependent LLM class oxidoreductase</fullName>
        <ecNumber evidence="3">1.-.-.-</ecNumber>
    </submittedName>
</protein>
<dbReference type="GO" id="GO:0016491">
    <property type="term" value="F:oxidoreductase activity"/>
    <property type="evidence" value="ECO:0007669"/>
    <property type="project" value="UniProtKB-KW"/>
</dbReference>
<accession>A0ABV3SYX3</accession>
<evidence type="ECO:0000259" key="2">
    <source>
        <dbReference type="Pfam" id="PF00296"/>
    </source>
</evidence>
<dbReference type="InterPro" id="IPR011251">
    <property type="entry name" value="Luciferase-like_dom"/>
</dbReference>
<keyword evidence="1 3" id="KW-0560">Oxidoreductase</keyword>
<dbReference type="RefSeq" id="WP_367994006.1">
    <property type="nucleotide sequence ID" value="NZ_JBFPJR010000015.1"/>
</dbReference>
<feature type="domain" description="Luciferase-like" evidence="2">
    <location>
        <begin position="11"/>
        <end position="291"/>
    </location>
</feature>
<organism evidence="3 4">
    <name type="scientific">Nocardioides eburneus</name>
    <dbReference type="NCBI Taxonomy" id="3231482"/>
    <lineage>
        <taxon>Bacteria</taxon>
        <taxon>Bacillati</taxon>
        <taxon>Actinomycetota</taxon>
        <taxon>Actinomycetes</taxon>
        <taxon>Propionibacteriales</taxon>
        <taxon>Nocardioidaceae</taxon>
        <taxon>Nocardioides</taxon>
    </lineage>
</organism>
<reference evidence="3 4" key="1">
    <citation type="submission" date="2024-07" db="EMBL/GenBank/DDBJ databases">
        <authorList>
            <person name="Lee S."/>
            <person name="Kang M."/>
        </authorList>
    </citation>
    <scope>NUCLEOTIDE SEQUENCE [LARGE SCALE GENOMIC DNA]</scope>
    <source>
        <strain evidence="3 4">DS6</strain>
    </source>
</reference>